<evidence type="ECO:0000256" key="2">
    <source>
        <dbReference type="SAM" id="SignalP"/>
    </source>
</evidence>
<gene>
    <name evidence="3" type="ORF">IX84_02410</name>
</gene>
<dbReference type="RefSeq" id="WP_044216241.1">
    <property type="nucleotide sequence ID" value="NZ_JBKAGJ010000053.1"/>
</dbReference>
<feature type="chain" id="PRO_5001940074" description="Lipoprotein" evidence="2">
    <location>
        <begin position="24"/>
        <end position="165"/>
    </location>
</feature>
<dbReference type="Proteomes" id="UP000029736">
    <property type="component" value="Unassembled WGS sequence"/>
</dbReference>
<dbReference type="STRING" id="1524460.IX84_02410"/>
<reference evidence="3 4" key="1">
    <citation type="journal article" date="2014" name="Int. J. Syst. Evol. Microbiol.">
        <title>Phaeodactylibacter xiamenensis gen. nov., sp. nov., a member of the family Saprospiraceae isolated from the marine alga Phaeodactylum tricornutum.</title>
        <authorList>
            <person name="Chen Z.Jr."/>
            <person name="Lei X."/>
            <person name="Lai Q."/>
            <person name="Li Y."/>
            <person name="Zhang B."/>
            <person name="Zhang J."/>
            <person name="Zhang H."/>
            <person name="Yang L."/>
            <person name="Zheng W."/>
            <person name="Tian Y."/>
            <person name="Yu Z."/>
            <person name="Xu H.Jr."/>
            <person name="Zheng T."/>
        </authorList>
    </citation>
    <scope>NUCLEOTIDE SEQUENCE [LARGE SCALE GENOMIC DNA]</scope>
    <source>
        <strain evidence="3 4">KD52</strain>
    </source>
</reference>
<comment type="caution">
    <text evidence="3">The sequence shown here is derived from an EMBL/GenBank/DDBJ whole genome shotgun (WGS) entry which is preliminary data.</text>
</comment>
<accession>A0A098SBB1</accession>
<protein>
    <recommendedName>
        <fullName evidence="5">Lipoprotein</fullName>
    </recommendedName>
</protein>
<dbReference type="OrthoDB" id="1495000at2"/>
<keyword evidence="4" id="KW-1185">Reference proteome</keyword>
<dbReference type="PROSITE" id="PS51257">
    <property type="entry name" value="PROKAR_LIPOPROTEIN"/>
    <property type="match status" value="1"/>
</dbReference>
<proteinExistence type="predicted"/>
<dbReference type="AlphaFoldDB" id="A0A098SBB1"/>
<sequence length="165" mass="18585">MNKYLFISLLLTSLLYSCGSDTASETDSATANTTPPPAETTPAPTYPSIPADTIRALYNECDYIDYVFYYTNFSVSQKEQRDIQTAITYIASETPQINTNCQPVGRVFYQVNGENRLEADLYFNPNQGCIYYLFFQDGKPAYANRIMPAGIDFYTKIFQSAQSAQ</sequence>
<evidence type="ECO:0008006" key="5">
    <source>
        <dbReference type="Google" id="ProtNLM"/>
    </source>
</evidence>
<keyword evidence="2" id="KW-0732">Signal</keyword>
<feature type="region of interest" description="Disordered" evidence="1">
    <location>
        <begin position="25"/>
        <end position="45"/>
    </location>
</feature>
<name>A0A098SBB1_9BACT</name>
<feature type="signal peptide" evidence="2">
    <location>
        <begin position="1"/>
        <end position="23"/>
    </location>
</feature>
<organism evidence="3 4">
    <name type="scientific">Phaeodactylibacter xiamenensis</name>
    <dbReference type="NCBI Taxonomy" id="1524460"/>
    <lineage>
        <taxon>Bacteria</taxon>
        <taxon>Pseudomonadati</taxon>
        <taxon>Bacteroidota</taxon>
        <taxon>Saprospiria</taxon>
        <taxon>Saprospirales</taxon>
        <taxon>Haliscomenobacteraceae</taxon>
        <taxon>Phaeodactylibacter</taxon>
    </lineage>
</organism>
<evidence type="ECO:0000256" key="1">
    <source>
        <dbReference type="SAM" id="MobiDB-lite"/>
    </source>
</evidence>
<evidence type="ECO:0000313" key="3">
    <source>
        <dbReference type="EMBL" id="KGE89456.1"/>
    </source>
</evidence>
<dbReference type="EMBL" id="JPOS01000006">
    <property type="protein sequence ID" value="KGE89456.1"/>
    <property type="molecule type" value="Genomic_DNA"/>
</dbReference>
<feature type="compositionally biased region" description="Pro residues" evidence="1">
    <location>
        <begin position="34"/>
        <end position="45"/>
    </location>
</feature>
<evidence type="ECO:0000313" key="4">
    <source>
        <dbReference type="Proteomes" id="UP000029736"/>
    </source>
</evidence>